<dbReference type="SUPFAM" id="SSF54001">
    <property type="entry name" value="Cysteine proteinases"/>
    <property type="match status" value="1"/>
</dbReference>
<reference evidence="3" key="2">
    <citation type="submission" date="2019-06" db="EMBL/GenBank/DDBJ databases">
        <title>Co-occurence of chitin degradation, pigmentation and bioactivity in marine Pseudoalteromonas.</title>
        <authorList>
            <person name="Sonnenschein E.C."/>
            <person name="Bech P.K."/>
        </authorList>
    </citation>
    <scope>NUCLEOTIDE SEQUENCE [LARGE SCALE GENOMIC DNA]</scope>
    <source>
        <strain evidence="3">S1189</strain>
    </source>
</reference>
<dbReference type="InterPro" id="IPR039564">
    <property type="entry name" value="Peptidase_C39-like"/>
</dbReference>
<dbReference type="Gene3D" id="3.90.70.10">
    <property type="entry name" value="Cysteine proteinases"/>
    <property type="match status" value="1"/>
</dbReference>
<dbReference type="EMBL" id="PNCM01000034">
    <property type="protein sequence ID" value="TMP78856.1"/>
    <property type="molecule type" value="Genomic_DNA"/>
</dbReference>
<organism evidence="2 3">
    <name type="scientific">Pseudoalteromonas phenolica</name>
    <dbReference type="NCBI Taxonomy" id="161398"/>
    <lineage>
        <taxon>Bacteria</taxon>
        <taxon>Pseudomonadati</taxon>
        <taxon>Pseudomonadota</taxon>
        <taxon>Gammaproteobacteria</taxon>
        <taxon>Alteromonadales</taxon>
        <taxon>Pseudoalteromonadaceae</taxon>
        <taxon>Pseudoalteromonas</taxon>
    </lineage>
</organism>
<dbReference type="InterPro" id="IPR038765">
    <property type="entry name" value="Papain-like_cys_pep_sf"/>
</dbReference>
<protein>
    <recommendedName>
        <fullName evidence="1">Peptidase C39-like domain-containing protein</fullName>
    </recommendedName>
</protein>
<reference evidence="2 3" key="1">
    <citation type="submission" date="2017-12" db="EMBL/GenBank/DDBJ databases">
        <authorList>
            <person name="Paulsen S."/>
            <person name="Gram L.K."/>
        </authorList>
    </citation>
    <scope>NUCLEOTIDE SEQUENCE [LARGE SCALE GENOMIC DNA]</scope>
    <source>
        <strain evidence="2 3">S1189</strain>
    </source>
</reference>
<dbReference type="Proteomes" id="UP000307362">
    <property type="component" value="Unassembled WGS sequence"/>
</dbReference>
<feature type="domain" description="Peptidase C39-like" evidence="1">
    <location>
        <begin position="30"/>
        <end position="193"/>
    </location>
</feature>
<name>A0A5S3YRP2_9GAMM</name>
<accession>A0A5S3YRP2</accession>
<evidence type="ECO:0000313" key="2">
    <source>
        <dbReference type="EMBL" id="TMP78856.1"/>
    </source>
</evidence>
<gene>
    <name evidence="2" type="ORF">CWB73_15145</name>
</gene>
<dbReference type="Pfam" id="PF13529">
    <property type="entry name" value="Peptidase_C39_2"/>
    <property type="match status" value="1"/>
</dbReference>
<sequence length="240" mass="28189">MERYDEETPNYSNDTLFVFRQCAVTGTCKLNVPTVKQGKALCGPATIEMVFRYWGINKYNQYDIAYNILTFNPEAKRVQKSGILETSRISWERYPGTGTSTMREFLKQFSSTKNNKYKKLSNDPVKAEKQKAKIWKLVQQYLNDGIPVIVHQYLNDGIPVIVHQYWKGVNSTGHYRVVTGYDNYRKQVFLNDANPGKKIKQSYEEFFKKWNVNEPWLHYNAIAFNIDKEKLSIKLDKYYN</sequence>
<evidence type="ECO:0000313" key="3">
    <source>
        <dbReference type="Proteomes" id="UP000307362"/>
    </source>
</evidence>
<dbReference type="AlphaFoldDB" id="A0A5S3YRP2"/>
<proteinExistence type="predicted"/>
<comment type="caution">
    <text evidence="2">The sequence shown here is derived from an EMBL/GenBank/DDBJ whole genome shotgun (WGS) entry which is preliminary data.</text>
</comment>
<evidence type="ECO:0000259" key="1">
    <source>
        <dbReference type="Pfam" id="PF13529"/>
    </source>
</evidence>